<dbReference type="PANTHER" id="PTHR30006:SF2">
    <property type="entry name" value="ABC TRANSPORTER SUBSTRATE-BINDING PROTEIN"/>
    <property type="match status" value="1"/>
</dbReference>
<evidence type="ECO:0000256" key="2">
    <source>
        <dbReference type="ARBA" id="ARBA00022764"/>
    </source>
</evidence>
<dbReference type="PROSITE" id="PS51318">
    <property type="entry name" value="TAT"/>
    <property type="match status" value="1"/>
</dbReference>
<proteinExistence type="predicted"/>
<dbReference type="GO" id="GO:0030288">
    <property type="term" value="C:outer membrane-bounded periplasmic space"/>
    <property type="evidence" value="ECO:0007669"/>
    <property type="project" value="TreeGrafter"/>
</dbReference>
<dbReference type="Proteomes" id="UP000191135">
    <property type="component" value="Chromosome"/>
</dbReference>
<dbReference type="OrthoDB" id="9766989at2"/>
<name>A0A1U9YVU6_9HYPH</name>
<dbReference type="SUPFAM" id="SSF53850">
    <property type="entry name" value="Periplasmic binding protein-like II"/>
    <property type="match status" value="1"/>
</dbReference>
<feature type="chain" id="PRO_5010745751" evidence="3">
    <location>
        <begin position="33"/>
        <end position="351"/>
    </location>
</feature>
<evidence type="ECO:0000313" key="4">
    <source>
        <dbReference type="EMBL" id="AQZ49551.1"/>
    </source>
</evidence>
<dbReference type="KEGG" id="mmed:Mame_00168"/>
<dbReference type="GO" id="GO:0015888">
    <property type="term" value="P:thiamine transport"/>
    <property type="evidence" value="ECO:0007669"/>
    <property type="project" value="TreeGrafter"/>
</dbReference>
<dbReference type="STRING" id="1122214.Mame_00168"/>
<keyword evidence="1 3" id="KW-0732">Signal</keyword>
<keyword evidence="5" id="KW-1185">Reference proteome</keyword>
<dbReference type="AlphaFoldDB" id="A0A1U9YVU6"/>
<feature type="signal peptide" evidence="3">
    <location>
        <begin position="1"/>
        <end position="32"/>
    </location>
</feature>
<dbReference type="GO" id="GO:0030976">
    <property type="term" value="F:thiamine pyrophosphate binding"/>
    <property type="evidence" value="ECO:0007669"/>
    <property type="project" value="TreeGrafter"/>
</dbReference>
<dbReference type="PANTHER" id="PTHR30006">
    <property type="entry name" value="THIAMINE-BINDING PERIPLASMIC PROTEIN-RELATED"/>
    <property type="match status" value="1"/>
</dbReference>
<dbReference type="InterPro" id="IPR006059">
    <property type="entry name" value="SBP"/>
</dbReference>
<dbReference type="InterPro" id="IPR006311">
    <property type="entry name" value="TAT_signal"/>
</dbReference>
<sequence precursor="true">MSDSLKTTRRTFLLGTAATSLIALGAAGPAFSADKGTVIASVFGGDYGDILRATVDEAIMAPEGYEVIQDISSTEARQTKLRTEKMRARSSFDVAVLADLDMYPMAKLGVLSEVTEENVPRLAAVIPALRKTYSVPQIYSYIAILYNPEKVTTPPTSYADLWKPEYKGKIGVSDKLHVATSAVAALVGGGSMSDFAPGQAKLLELKDKQDVQILPSNEAIAGAFESGDIWITLNYVSRGYSWRRSGLNIERAVPSEGAIPIAFEMAMPKNAPNKDGGFAYLDAALDPKAQIGFAAKMGYLPTVTDAELPAELEAAIGLPAADQDRLIRLDDDYLMQHQTEILDFWNREFKG</sequence>
<dbReference type="Gene3D" id="3.40.190.10">
    <property type="entry name" value="Periplasmic binding protein-like II"/>
    <property type="match status" value="2"/>
</dbReference>
<evidence type="ECO:0000256" key="1">
    <source>
        <dbReference type="ARBA" id="ARBA00022729"/>
    </source>
</evidence>
<dbReference type="Pfam" id="PF13416">
    <property type="entry name" value="SBP_bac_8"/>
    <property type="match status" value="1"/>
</dbReference>
<keyword evidence="2" id="KW-0574">Periplasm</keyword>
<gene>
    <name evidence="4" type="primary">potD_1</name>
    <name evidence="4" type="ORF">Mame_00168</name>
</gene>
<protein>
    <submittedName>
        <fullName evidence="4">Spermidine/putrescine-binding periplasmic protein</fullName>
    </submittedName>
</protein>
<dbReference type="eggNOG" id="COG0687">
    <property type="taxonomic scope" value="Bacteria"/>
</dbReference>
<evidence type="ECO:0000256" key="3">
    <source>
        <dbReference type="SAM" id="SignalP"/>
    </source>
</evidence>
<dbReference type="EMBL" id="CP020330">
    <property type="protein sequence ID" value="AQZ49551.1"/>
    <property type="molecule type" value="Genomic_DNA"/>
</dbReference>
<evidence type="ECO:0000313" key="5">
    <source>
        <dbReference type="Proteomes" id="UP000191135"/>
    </source>
</evidence>
<reference evidence="4 5" key="1">
    <citation type="submission" date="2017-03" db="EMBL/GenBank/DDBJ databases">
        <title>Foreign affairs: Plasmid Transfer between Roseobacters and Rhizobia.</title>
        <authorList>
            <person name="Bartling P."/>
            <person name="Bunk B."/>
            <person name="Overmann J."/>
            <person name="Brinkmann H."/>
            <person name="Petersen J."/>
        </authorList>
    </citation>
    <scope>NUCLEOTIDE SEQUENCE [LARGE SCALE GENOMIC DNA]</scope>
    <source>
        <strain evidence="4 5">MACL11</strain>
    </source>
</reference>
<dbReference type="GO" id="GO:0030975">
    <property type="term" value="F:thiamine binding"/>
    <property type="evidence" value="ECO:0007669"/>
    <property type="project" value="TreeGrafter"/>
</dbReference>
<organism evidence="4 5">
    <name type="scientific">Martelella mediterranea DSM 17316</name>
    <dbReference type="NCBI Taxonomy" id="1122214"/>
    <lineage>
        <taxon>Bacteria</taxon>
        <taxon>Pseudomonadati</taxon>
        <taxon>Pseudomonadota</taxon>
        <taxon>Alphaproteobacteria</taxon>
        <taxon>Hyphomicrobiales</taxon>
        <taxon>Aurantimonadaceae</taxon>
        <taxon>Martelella</taxon>
    </lineage>
</organism>
<accession>A0A1U9YVU6</accession>
<dbReference type="RefSeq" id="WP_033409550.1">
    <property type="nucleotide sequence ID" value="NZ_AQWH01000003.1"/>
</dbReference>